<dbReference type="Pfam" id="PF01699">
    <property type="entry name" value="Na_Ca_ex"/>
    <property type="match status" value="2"/>
</dbReference>
<proteinExistence type="predicted"/>
<evidence type="ECO:0000256" key="1">
    <source>
        <dbReference type="ARBA" id="ARBA00004141"/>
    </source>
</evidence>
<organism evidence="7">
    <name type="scientific">uncultured Mycoplasmataceae bacterium</name>
    <dbReference type="NCBI Taxonomy" id="300027"/>
    <lineage>
        <taxon>Bacteria</taxon>
        <taxon>Bacillati</taxon>
        <taxon>Mycoplasmatota</taxon>
        <taxon>Mollicutes</taxon>
        <taxon>Mycoplasmataceae</taxon>
        <taxon>environmental samples</taxon>
    </lineage>
</organism>
<dbReference type="InterPro" id="IPR004837">
    <property type="entry name" value="NaCa_Exmemb"/>
</dbReference>
<feature type="transmembrane region" description="Helical" evidence="5">
    <location>
        <begin position="41"/>
        <end position="62"/>
    </location>
</feature>
<gene>
    <name evidence="7" type="ORF">PlMoll_0380</name>
</gene>
<dbReference type="EMBL" id="MN991199">
    <property type="protein sequence ID" value="QIQ09875.1"/>
    <property type="molecule type" value="Genomic_DNA"/>
</dbReference>
<feature type="transmembrane region" description="Helical" evidence="5">
    <location>
        <begin position="240"/>
        <end position="258"/>
    </location>
</feature>
<dbReference type="GO" id="GO:0055085">
    <property type="term" value="P:transmembrane transport"/>
    <property type="evidence" value="ECO:0007669"/>
    <property type="project" value="InterPro"/>
</dbReference>
<dbReference type="GO" id="GO:0016020">
    <property type="term" value="C:membrane"/>
    <property type="evidence" value="ECO:0007669"/>
    <property type="project" value="UniProtKB-SubCell"/>
</dbReference>
<feature type="transmembrane region" description="Helical" evidence="5">
    <location>
        <begin position="153"/>
        <end position="173"/>
    </location>
</feature>
<feature type="transmembrane region" description="Helical" evidence="5">
    <location>
        <begin position="194"/>
        <end position="220"/>
    </location>
</feature>
<feature type="transmembrane region" description="Helical" evidence="5">
    <location>
        <begin position="74"/>
        <end position="97"/>
    </location>
</feature>
<reference evidence="7" key="1">
    <citation type="journal article" date="2020" name="J. ISSAAS">
        <title>Lactobacilli and other gastrointestinal microbiota of Peromyscus leucopus, reservoir host for agents of Lyme disease and other zoonoses in North America.</title>
        <authorList>
            <person name="Milovic A."/>
            <person name="Bassam K."/>
            <person name="Shao H."/>
            <person name="Chatzistamou I."/>
            <person name="Tufts D.M."/>
            <person name="Diuk-Wasser M."/>
            <person name="Barbour A.G."/>
        </authorList>
    </citation>
    <scope>NUCLEOTIDE SEQUENCE</scope>
    <source>
        <strain evidence="7">LL85</strain>
    </source>
</reference>
<feature type="transmembrane region" description="Helical" evidence="5">
    <location>
        <begin position="317"/>
        <end position="334"/>
    </location>
</feature>
<dbReference type="AlphaFoldDB" id="A0A6G9HHC2"/>
<dbReference type="Gene3D" id="1.20.1420.30">
    <property type="entry name" value="NCX, central ion-binding region"/>
    <property type="match status" value="1"/>
</dbReference>
<feature type="domain" description="Sodium/calcium exchanger membrane region" evidence="6">
    <location>
        <begin position="233"/>
        <end position="362"/>
    </location>
</feature>
<feature type="transmembrane region" description="Helical" evidence="5">
    <location>
        <begin position="346"/>
        <end position="367"/>
    </location>
</feature>
<accession>A0A6G9HHC2</accession>
<feature type="transmembrane region" description="Helical" evidence="5">
    <location>
        <begin position="6"/>
        <end position="29"/>
    </location>
</feature>
<keyword evidence="4 5" id="KW-0472">Membrane</keyword>
<evidence type="ECO:0000256" key="2">
    <source>
        <dbReference type="ARBA" id="ARBA00022692"/>
    </source>
</evidence>
<evidence type="ECO:0000259" key="6">
    <source>
        <dbReference type="Pfam" id="PF01699"/>
    </source>
</evidence>
<keyword evidence="2 5" id="KW-0812">Transmembrane</keyword>
<evidence type="ECO:0000256" key="4">
    <source>
        <dbReference type="ARBA" id="ARBA00023136"/>
    </source>
</evidence>
<dbReference type="InterPro" id="IPR044880">
    <property type="entry name" value="NCX_ion-bd_dom_sf"/>
</dbReference>
<comment type="subcellular location">
    <subcellularLocation>
        <location evidence="1">Membrane</location>
        <topology evidence="1">Multi-pass membrane protein</topology>
    </subcellularLocation>
</comment>
<protein>
    <recommendedName>
        <fullName evidence="6">Sodium/calcium exchanger membrane region domain-containing protein</fullName>
    </recommendedName>
</protein>
<feature type="domain" description="Sodium/calcium exchanger membrane region" evidence="6">
    <location>
        <begin position="8"/>
        <end position="167"/>
    </location>
</feature>
<feature type="transmembrane region" description="Helical" evidence="5">
    <location>
        <begin position="109"/>
        <end position="128"/>
    </location>
</feature>
<feature type="transmembrane region" description="Helical" evidence="5">
    <location>
        <begin position="270"/>
        <end position="297"/>
    </location>
</feature>
<keyword evidence="3 5" id="KW-1133">Transmembrane helix</keyword>
<evidence type="ECO:0000256" key="3">
    <source>
        <dbReference type="ARBA" id="ARBA00022989"/>
    </source>
</evidence>
<name>A0A6G9HHC2_9MOLU</name>
<sequence>MTQQVGLIIGFVLIVGAIIFSSITLAYLVDYLEKKTKLSAAFLSGIVFSMINSFPEFITSMLSCSDVGSNHDSIFSNLMGGNLFILFSLAIVTLIFIKNFNKKKVLLSNVLAIGALIICYLLIAYALFFPYDVQFYISAQGFYKGSNDKHDGFNLMSLFIIIIYVLMFVYSTFIEKKDKEDDGVATLPRWLSKINLKFAVTIFCSLSVALVGISVGLSFIDEKLVAIWFGEENNGFGASLLLGIPTSIPELISIISLCKIKNYNASFQTIIGSSLFSIFTLCLCDAITTKITGWTIYTYNADPIQTVHFWEKDESSLIFWSLLMSVMFVLYLWFCKIKKHKRTAIAVVSSINVLIYAIYLIIGFYLMTTNDSSVLSLFNDAQIPNWSHLHYYHNNFFSHQSLKNLNSYRI</sequence>
<evidence type="ECO:0000313" key="7">
    <source>
        <dbReference type="EMBL" id="QIQ09875.1"/>
    </source>
</evidence>
<evidence type="ECO:0000256" key="5">
    <source>
        <dbReference type="SAM" id="Phobius"/>
    </source>
</evidence>